<evidence type="ECO:0000256" key="4">
    <source>
        <dbReference type="ARBA" id="ARBA00022801"/>
    </source>
</evidence>
<dbReference type="OrthoDB" id="1735038at2759"/>
<comment type="caution">
    <text evidence="6">The sequence shown here is derived from an EMBL/GenBank/DDBJ whole genome shotgun (WGS) entry which is preliminary data.</text>
</comment>
<dbReference type="InterPro" id="IPR008758">
    <property type="entry name" value="Peptidase_S28"/>
</dbReference>
<sequence length="562" mass="63519">MPSVDLRPWFILAVMRFHAIFGLFLGLEVTAIRTWTPSIGQFRRNAEGSIAARPLAKRDTDPELLYPAHNLSVPIDFFHNDTRYEPHSNDTFNLRYWFDATYYKPGGPVFVLLSGETDGTGRLPFLQKGIVAQVIQATNGLGVILEHRYYGTSFPTPDLSVENLRFLSTEQALAEIAYFATHVKFEGIDADLTAPNTPWIAYGGSYAGAQAAFLRVVYPDIFWGTISSSGVTVAIYDYWEYFEPIRQFAPPDVVSGTQLMVDVVDKILLKENNTDLAQTLKEAFGMGEITDNRDFANVLTNGIYGWQGTNWDPEDNSPSFYYYSGNISSTTVVYNTTESSRPSVKELLLAAGYGEDPAAEITLLNAIGYFQVTQVARQNASGLSQDEYWTQLNATMWQQDGIEQQGWRSWYWQVCTEWGYIQTGNTPPDIKPLVSRTLDLEYLTVFCRDAFNITAPPDVEKVNKYGAFNIEYPRLAIIGGNADPWKPATPLADQAQPRNSTTEKPFLEIAHAVHHWEENGIFPNETTPILPPNQVVYAQQFLKNFVIDWLKEWDAQYLHYEL</sequence>
<evidence type="ECO:0000256" key="2">
    <source>
        <dbReference type="ARBA" id="ARBA00022670"/>
    </source>
</evidence>
<dbReference type="FunFam" id="3.40.50.1820:FF:000251">
    <property type="entry name" value="Extracelular serine carboxypeptidase, putative"/>
    <property type="match status" value="1"/>
</dbReference>
<dbReference type="InterPro" id="IPR029058">
    <property type="entry name" value="AB_hydrolase_fold"/>
</dbReference>
<keyword evidence="3" id="KW-0732">Signal</keyword>
<dbReference type="PANTHER" id="PTHR11010:SF117">
    <property type="entry name" value="SERINE PROTEASE 16"/>
    <property type="match status" value="1"/>
</dbReference>
<proteinExistence type="inferred from homology"/>
<dbReference type="AlphaFoldDB" id="A0A9P4KD05"/>
<evidence type="ECO:0000313" key="6">
    <source>
        <dbReference type="EMBL" id="KAF2265532.1"/>
    </source>
</evidence>
<protein>
    <submittedName>
        <fullName evidence="6">Uncharacterized protein</fullName>
    </submittedName>
</protein>
<reference evidence="7" key="1">
    <citation type="journal article" date="2020" name="Stud. Mycol.">
        <title>101 Dothideomycetes genomes: A test case for predicting lifestyles and emergence of pathogens.</title>
        <authorList>
            <person name="Haridas S."/>
            <person name="Albert R."/>
            <person name="Binder M."/>
            <person name="Bloem J."/>
            <person name="LaButti K."/>
            <person name="Salamov A."/>
            <person name="Andreopoulos B."/>
            <person name="Baker S."/>
            <person name="Barry K."/>
            <person name="Bills G."/>
            <person name="Bluhm B."/>
            <person name="Cannon C."/>
            <person name="Castanera R."/>
            <person name="Culley D."/>
            <person name="Daum C."/>
            <person name="Ezra D."/>
            <person name="Gonzalez J."/>
            <person name="Henrissat B."/>
            <person name="Kuo A."/>
            <person name="Liang C."/>
            <person name="Lipzen A."/>
            <person name="Lutzoni F."/>
            <person name="Magnuson J."/>
            <person name="Mondo S."/>
            <person name="Nolan M."/>
            <person name="Ohm R."/>
            <person name="Pangilinan J."/>
            <person name="Park H.-J."/>
            <person name="Ramirez L."/>
            <person name="Alfaro M."/>
            <person name="Sun H."/>
            <person name="Tritt A."/>
            <person name="Yoshinaga Y."/>
            <person name="Zwiers L.-H."/>
            <person name="Turgeon B."/>
            <person name="Goodwin S."/>
            <person name="Spatafora J."/>
            <person name="Crous P."/>
            <person name="Grigoriev I."/>
        </authorList>
    </citation>
    <scope>NUCLEOTIDE SEQUENCE [LARGE SCALE GENOMIC DNA]</scope>
    <source>
        <strain evidence="7">CBS 304.66</strain>
    </source>
</reference>
<dbReference type="Pfam" id="PF05577">
    <property type="entry name" value="Peptidase_S28"/>
    <property type="match status" value="1"/>
</dbReference>
<organism evidence="6 7">
    <name type="scientific">Lojkania enalia</name>
    <dbReference type="NCBI Taxonomy" id="147567"/>
    <lineage>
        <taxon>Eukaryota</taxon>
        <taxon>Fungi</taxon>
        <taxon>Dikarya</taxon>
        <taxon>Ascomycota</taxon>
        <taxon>Pezizomycotina</taxon>
        <taxon>Dothideomycetes</taxon>
        <taxon>Pleosporomycetidae</taxon>
        <taxon>Pleosporales</taxon>
        <taxon>Pleosporales incertae sedis</taxon>
        <taxon>Lojkania</taxon>
    </lineage>
</organism>
<keyword evidence="7" id="KW-1185">Reference proteome</keyword>
<keyword evidence="2" id="KW-0645">Protease</keyword>
<evidence type="ECO:0000256" key="3">
    <source>
        <dbReference type="ARBA" id="ARBA00022729"/>
    </source>
</evidence>
<keyword evidence="5" id="KW-0325">Glycoprotein</keyword>
<comment type="similarity">
    <text evidence="1">Belongs to the peptidase S28 family.</text>
</comment>
<dbReference type="Gene3D" id="3.40.50.1820">
    <property type="entry name" value="alpha/beta hydrolase"/>
    <property type="match status" value="2"/>
</dbReference>
<dbReference type="EMBL" id="ML986605">
    <property type="protein sequence ID" value="KAF2265532.1"/>
    <property type="molecule type" value="Genomic_DNA"/>
</dbReference>
<evidence type="ECO:0000313" key="7">
    <source>
        <dbReference type="Proteomes" id="UP000800093"/>
    </source>
</evidence>
<evidence type="ECO:0000256" key="1">
    <source>
        <dbReference type="ARBA" id="ARBA00011079"/>
    </source>
</evidence>
<keyword evidence="4" id="KW-0378">Hydrolase</keyword>
<dbReference type="GO" id="GO:0070008">
    <property type="term" value="F:serine-type exopeptidase activity"/>
    <property type="evidence" value="ECO:0007669"/>
    <property type="project" value="InterPro"/>
</dbReference>
<evidence type="ECO:0000256" key="5">
    <source>
        <dbReference type="ARBA" id="ARBA00023180"/>
    </source>
</evidence>
<dbReference type="GO" id="GO:0008239">
    <property type="term" value="F:dipeptidyl-peptidase activity"/>
    <property type="evidence" value="ECO:0007669"/>
    <property type="project" value="TreeGrafter"/>
</dbReference>
<dbReference type="GO" id="GO:0006508">
    <property type="term" value="P:proteolysis"/>
    <property type="evidence" value="ECO:0007669"/>
    <property type="project" value="UniProtKB-KW"/>
</dbReference>
<name>A0A9P4KD05_9PLEO</name>
<accession>A0A9P4KD05</accession>
<dbReference type="PANTHER" id="PTHR11010">
    <property type="entry name" value="PROTEASE S28 PRO-X CARBOXYPEPTIDASE-RELATED"/>
    <property type="match status" value="1"/>
</dbReference>
<dbReference type="SUPFAM" id="SSF53474">
    <property type="entry name" value="alpha/beta-Hydrolases"/>
    <property type="match status" value="1"/>
</dbReference>
<dbReference type="Proteomes" id="UP000800093">
    <property type="component" value="Unassembled WGS sequence"/>
</dbReference>
<gene>
    <name evidence="6" type="ORF">CC78DRAFT_186518</name>
</gene>